<protein>
    <submittedName>
        <fullName evidence="2">Uncharacterized protein</fullName>
    </submittedName>
</protein>
<evidence type="ECO:0000313" key="4">
    <source>
        <dbReference type="Proteomes" id="UP000577419"/>
    </source>
</evidence>
<dbReference type="EMBL" id="JAGVWF010000037">
    <property type="protein sequence ID" value="MBS3059343.1"/>
    <property type="molecule type" value="Genomic_DNA"/>
</dbReference>
<evidence type="ECO:0000256" key="1">
    <source>
        <dbReference type="SAM" id="Phobius"/>
    </source>
</evidence>
<dbReference type="EMBL" id="DUFG01000013">
    <property type="protein sequence ID" value="HIH08214.1"/>
    <property type="molecule type" value="Genomic_DNA"/>
</dbReference>
<keyword evidence="1" id="KW-0812">Transmembrane</keyword>
<accession>A0A7J4ITV6</accession>
<keyword evidence="1" id="KW-0472">Membrane</keyword>
<feature type="transmembrane region" description="Helical" evidence="1">
    <location>
        <begin position="7"/>
        <end position="29"/>
    </location>
</feature>
<dbReference type="AlphaFoldDB" id="A0A7J4ITV6"/>
<name>A0A7J4ITV6_9ARCH</name>
<proteinExistence type="predicted"/>
<dbReference type="Proteomes" id="UP000683213">
    <property type="component" value="Unassembled WGS sequence"/>
</dbReference>
<reference evidence="3" key="3">
    <citation type="submission" date="2021-05" db="EMBL/GenBank/DDBJ databases">
        <title>Protein family content uncovers lineage relationships and bacterial pathway maintenance mechanisms in DPANN archaea.</title>
        <authorList>
            <person name="Castelle C.J."/>
            <person name="Meheust R."/>
            <person name="Jaffe A.L."/>
            <person name="Seitz K."/>
            <person name="Gong X."/>
            <person name="Baker B.J."/>
            <person name="Banfield J.F."/>
        </authorList>
    </citation>
    <scope>NUCLEOTIDE SEQUENCE</scope>
    <source>
        <strain evidence="3">RIFCSPHIGHO2_01_FULL_GW2011_AR10_43_9</strain>
    </source>
</reference>
<keyword evidence="1" id="KW-1133">Transmembrane helix</keyword>
<evidence type="ECO:0000313" key="3">
    <source>
        <dbReference type="EMBL" id="MBS3059343.1"/>
    </source>
</evidence>
<reference evidence="2" key="1">
    <citation type="journal article" date="2020" name="bioRxiv">
        <title>A rank-normalized archaeal taxonomy based on genome phylogeny resolves widespread incomplete and uneven classifications.</title>
        <authorList>
            <person name="Rinke C."/>
            <person name="Chuvochina M."/>
            <person name="Mussig A.J."/>
            <person name="Chaumeil P.-A."/>
            <person name="Waite D.W."/>
            <person name="Whitman W.B."/>
            <person name="Parks D.H."/>
            <person name="Hugenholtz P."/>
        </authorList>
    </citation>
    <scope>NUCLEOTIDE SEQUENCE</scope>
    <source>
        <strain evidence="2">UBA10011</strain>
    </source>
</reference>
<dbReference type="Proteomes" id="UP000577419">
    <property type="component" value="Unassembled WGS sequence"/>
</dbReference>
<organism evidence="2 4">
    <name type="scientific">Candidatus Iainarchaeum sp</name>
    <dbReference type="NCBI Taxonomy" id="3101447"/>
    <lineage>
        <taxon>Archaea</taxon>
        <taxon>Candidatus Iainarchaeota</taxon>
        <taxon>Candidatus Iainarchaeia</taxon>
        <taxon>Candidatus Iainarchaeales</taxon>
        <taxon>Candidatus Iainarchaeaceae</taxon>
        <taxon>Candidatus Iainarchaeum</taxon>
    </lineage>
</organism>
<sequence>MNEGRRRLVVMFFLFIFVVFGGMLAYLTLFNTGLEIDERFNPETGEKIVLFKNNSSRIINNVVISYIHPVEGKKALDDFPAVKPQQEVPLDLNSIRNLGQITIVAEAPFHQAVEKLVVLKAGETGLVYNLNFPSKIFKGSTFNFEFELCNEQAGKKTALIAEVHNETFFAEGGTEKEIEIDSMDCTQVTYFLTPTQTGETTIFFNVKIANNTEKLEKRVVITE</sequence>
<comment type="caution">
    <text evidence="2">The sequence shown here is derived from an EMBL/GenBank/DDBJ whole genome shotgun (WGS) entry which is preliminary data.</text>
</comment>
<evidence type="ECO:0000313" key="2">
    <source>
        <dbReference type="EMBL" id="HIH08214.1"/>
    </source>
</evidence>
<reference evidence="3" key="2">
    <citation type="submission" date="2021-03" db="EMBL/GenBank/DDBJ databases">
        <authorList>
            <person name="Jaffe A."/>
        </authorList>
    </citation>
    <scope>NUCLEOTIDE SEQUENCE</scope>
    <source>
        <strain evidence="3">RIFCSPHIGHO2_01_FULL_GW2011_AR10_43_9</strain>
    </source>
</reference>
<gene>
    <name evidence="2" type="ORF">HA237_02465</name>
    <name evidence="3" type="ORF">J4224_02860</name>
</gene>